<dbReference type="AlphaFoldDB" id="A0A5C3LU86"/>
<evidence type="ECO:0000256" key="1">
    <source>
        <dbReference type="ARBA" id="ARBA00001946"/>
    </source>
</evidence>
<dbReference type="GO" id="GO:0008299">
    <property type="term" value="P:isoprenoid biosynthetic process"/>
    <property type="evidence" value="ECO:0007669"/>
    <property type="project" value="UniProtKB-ARBA"/>
</dbReference>
<dbReference type="SUPFAM" id="SSF48576">
    <property type="entry name" value="Terpenoid synthases"/>
    <property type="match status" value="1"/>
</dbReference>
<evidence type="ECO:0000256" key="5">
    <source>
        <dbReference type="ARBA" id="ARBA00023239"/>
    </source>
</evidence>
<evidence type="ECO:0000313" key="7">
    <source>
        <dbReference type="EMBL" id="TFK35656.1"/>
    </source>
</evidence>
<accession>A0A5C3LU86</accession>
<keyword evidence="5 6" id="KW-0456">Lyase</keyword>
<name>A0A5C3LU86_9AGAR</name>
<proteinExistence type="inferred from homology"/>
<dbReference type="InterPro" id="IPR034686">
    <property type="entry name" value="Terpene_cyclase-like_2"/>
</dbReference>
<keyword evidence="3 6" id="KW-0479">Metal-binding</keyword>
<evidence type="ECO:0000256" key="4">
    <source>
        <dbReference type="ARBA" id="ARBA00022842"/>
    </source>
</evidence>
<gene>
    <name evidence="7" type="ORF">BDQ12DRAFT_634834</name>
</gene>
<evidence type="ECO:0000256" key="6">
    <source>
        <dbReference type="RuleBase" id="RU366034"/>
    </source>
</evidence>
<keyword evidence="4 6" id="KW-0460">Magnesium</keyword>
<dbReference type="EMBL" id="ML213619">
    <property type="protein sequence ID" value="TFK35656.1"/>
    <property type="molecule type" value="Genomic_DNA"/>
</dbReference>
<keyword evidence="8" id="KW-1185">Reference proteome</keyword>
<dbReference type="PANTHER" id="PTHR35201">
    <property type="entry name" value="TERPENE SYNTHASE"/>
    <property type="match status" value="1"/>
</dbReference>
<dbReference type="OrthoDB" id="6486656at2759"/>
<dbReference type="InterPro" id="IPR008949">
    <property type="entry name" value="Isoprenoid_synthase_dom_sf"/>
</dbReference>
<dbReference type="SFLD" id="SFLDG01020">
    <property type="entry name" value="Terpene_Cyclase_Like_2"/>
    <property type="match status" value="1"/>
</dbReference>
<reference evidence="7 8" key="1">
    <citation type="journal article" date="2019" name="Nat. Ecol. Evol.">
        <title>Megaphylogeny resolves global patterns of mushroom evolution.</title>
        <authorList>
            <person name="Varga T."/>
            <person name="Krizsan K."/>
            <person name="Foldi C."/>
            <person name="Dima B."/>
            <person name="Sanchez-Garcia M."/>
            <person name="Sanchez-Ramirez S."/>
            <person name="Szollosi G.J."/>
            <person name="Szarkandi J.G."/>
            <person name="Papp V."/>
            <person name="Albert L."/>
            <person name="Andreopoulos W."/>
            <person name="Angelini C."/>
            <person name="Antonin V."/>
            <person name="Barry K.W."/>
            <person name="Bougher N.L."/>
            <person name="Buchanan P."/>
            <person name="Buyck B."/>
            <person name="Bense V."/>
            <person name="Catcheside P."/>
            <person name="Chovatia M."/>
            <person name="Cooper J."/>
            <person name="Damon W."/>
            <person name="Desjardin D."/>
            <person name="Finy P."/>
            <person name="Geml J."/>
            <person name="Haridas S."/>
            <person name="Hughes K."/>
            <person name="Justo A."/>
            <person name="Karasinski D."/>
            <person name="Kautmanova I."/>
            <person name="Kiss B."/>
            <person name="Kocsube S."/>
            <person name="Kotiranta H."/>
            <person name="LaButti K.M."/>
            <person name="Lechner B.E."/>
            <person name="Liimatainen K."/>
            <person name="Lipzen A."/>
            <person name="Lukacs Z."/>
            <person name="Mihaltcheva S."/>
            <person name="Morgado L.N."/>
            <person name="Niskanen T."/>
            <person name="Noordeloos M.E."/>
            <person name="Ohm R.A."/>
            <person name="Ortiz-Santana B."/>
            <person name="Ovrebo C."/>
            <person name="Racz N."/>
            <person name="Riley R."/>
            <person name="Savchenko A."/>
            <person name="Shiryaev A."/>
            <person name="Soop K."/>
            <person name="Spirin V."/>
            <person name="Szebenyi C."/>
            <person name="Tomsovsky M."/>
            <person name="Tulloss R.E."/>
            <person name="Uehling J."/>
            <person name="Grigoriev I.V."/>
            <person name="Vagvolgyi C."/>
            <person name="Papp T."/>
            <person name="Martin F.M."/>
            <person name="Miettinen O."/>
            <person name="Hibbett D.S."/>
            <person name="Nagy L.G."/>
        </authorList>
    </citation>
    <scope>NUCLEOTIDE SEQUENCE [LARGE SCALE GENOMIC DNA]</scope>
    <source>
        <strain evidence="7 8">CBS 166.37</strain>
    </source>
</reference>
<dbReference type="GO" id="GO:0046872">
    <property type="term" value="F:metal ion binding"/>
    <property type="evidence" value="ECO:0007669"/>
    <property type="project" value="UniProtKB-KW"/>
</dbReference>
<sequence>MSPAMDISVQHFKLPDYLAKWPWSRTLHPNYDELRGESASWIASLHGYLPQKTLDNYNPCLLACLAYPQRKKELVRLGCDLMYFYLVYDESTDVADDEEITRAEDVVRKVLADPLSLSGSKHFIGKVVKRLREQAGDLVDFKASSNCLDHFIANMNAYTKAIGQEAEERKNKHLRGVEDYLLLRRDTGAARPALALLEFGLELPDSVLYHPVVAELTDITIVLLAIGNDMHSYAYEHASGLDGHNIVTAIMHEHKLDLQDALDWLGVYAEARVHRFLELMSHLPSCDSMTDSNLKIYIDGLGYWVRGNDNWSCEIRRYYGSGGLDVLKTKSFTLKSSK</sequence>
<comment type="similarity">
    <text evidence="2 6">Belongs to the terpene synthase family.</text>
</comment>
<dbReference type="Gene3D" id="1.10.600.10">
    <property type="entry name" value="Farnesyl Diphosphate Synthase"/>
    <property type="match status" value="1"/>
</dbReference>
<comment type="cofactor">
    <cofactor evidence="1 6">
        <name>Mg(2+)</name>
        <dbReference type="ChEBI" id="CHEBI:18420"/>
    </cofactor>
</comment>
<dbReference type="PANTHER" id="PTHR35201:SF4">
    <property type="entry name" value="BETA-PINACENE SYNTHASE-RELATED"/>
    <property type="match status" value="1"/>
</dbReference>
<dbReference type="EC" id="4.2.3.-" evidence="6"/>
<dbReference type="Pfam" id="PF19086">
    <property type="entry name" value="Terpene_syn_C_2"/>
    <property type="match status" value="1"/>
</dbReference>
<evidence type="ECO:0000256" key="3">
    <source>
        <dbReference type="ARBA" id="ARBA00022723"/>
    </source>
</evidence>
<evidence type="ECO:0000313" key="8">
    <source>
        <dbReference type="Proteomes" id="UP000308652"/>
    </source>
</evidence>
<dbReference type="SFLD" id="SFLDS00005">
    <property type="entry name" value="Isoprenoid_Synthase_Type_I"/>
    <property type="match status" value="1"/>
</dbReference>
<dbReference type="GO" id="GO:0010333">
    <property type="term" value="F:terpene synthase activity"/>
    <property type="evidence" value="ECO:0007669"/>
    <property type="project" value="InterPro"/>
</dbReference>
<dbReference type="Proteomes" id="UP000308652">
    <property type="component" value="Unassembled WGS sequence"/>
</dbReference>
<organism evidence="7 8">
    <name type="scientific">Crucibulum laeve</name>
    <dbReference type="NCBI Taxonomy" id="68775"/>
    <lineage>
        <taxon>Eukaryota</taxon>
        <taxon>Fungi</taxon>
        <taxon>Dikarya</taxon>
        <taxon>Basidiomycota</taxon>
        <taxon>Agaricomycotina</taxon>
        <taxon>Agaricomycetes</taxon>
        <taxon>Agaricomycetidae</taxon>
        <taxon>Agaricales</taxon>
        <taxon>Agaricineae</taxon>
        <taxon>Nidulariaceae</taxon>
        <taxon>Crucibulum</taxon>
    </lineage>
</organism>
<evidence type="ECO:0000256" key="2">
    <source>
        <dbReference type="ARBA" id="ARBA00006333"/>
    </source>
</evidence>
<protein>
    <recommendedName>
        <fullName evidence="6">Terpene synthase</fullName>
        <ecNumber evidence="6">4.2.3.-</ecNumber>
    </recommendedName>
</protein>